<feature type="region of interest" description="Disordered" evidence="1">
    <location>
        <begin position="28"/>
        <end position="47"/>
    </location>
</feature>
<dbReference type="EMBL" id="GBRH01176282">
    <property type="protein sequence ID" value="JAE21614.1"/>
    <property type="molecule type" value="Transcribed_RNA"/>
</dbReference>
<organism evidence="2">
    <name type="scientific">Arundo donax</name>
    <name type="common">Giant reed</name>
    <name type="synonym">Donax arundinaceus</name>
    <dbReference type="NCBI Taxonomy" id="35708"/>
    <lineage>
        <taxon>Eukaryota</taxon>
        <taxon>Viridiplantae</taxon>
        <taxon>Streptophyta</taxon>
        <taxon>Embryophyta</taxon>
        <taxon>Tracheophyta</taxon>
        <taxon>Spermatophyta</taxon>
        <taxon>Magnoliopsida</taxon>
        <taxon>Liliopsida</taxon>
        <taxon>Poales</taxon>
        <taxon>Poaceae</taxon>
        <taxon>PACMAD clade</taxon>
        <taxon>Arundinoideae</taxon>
        <taxon>Arundineae</taxon>
        <taxon>Arundo</taxon>
    </lineage>
</organism>
<reference evidence="2" key="2">
    <citation type="journal article" date="2015" name="Data Brief">
        <title>Shoot transcriptome of the giant reed, Arundo donax.</title>
        <authorList>
            <person name="Barrero R.A."/>
            <person name="Guerrero F.D."/>
            <person name="Moolhuijzen P."/>
            <person name="Goolsby J.A."/>
            <person name="Tidwell J."/>
            <person name="Bellgard S.E."/>
            <person name="Bellgard M.I."/>
        </authorList>
    </citation>
    <scope>NUCLEOTIDE SEQUENCE</scope>
    <source>
        <tissue evidence="2">Shoot tissue taken approximately 20 cm above the soil surface</tissue>
    </source>
</reference>
<evidence type="ECO:0000256" key="1">
    <source>
        <dbReference type="SAM" id="MobiDB-lite"/>
    </source>
</evidence>
<evidence type="ECO:0000313" key="2">
    <source>
        <dbReference type="EMBL" id="JAE21614.1"/>
    </source>
</evidence>
<proteinExistence type="predicted"/>
<name>A0A0A9GDY7_ARUDO</name>
<sequence length="92" mass="10135">MATSSSRHRRVHVQLQHHMHLRLHPGCRPQHIPRGLPEPPRPADHGELPHLLVDAVAAGHDDGAAVVGERMNGVGFTWLPSLADHSSELYRG</sequence>
<dbReference type="AlphaFoldDB" id="A0A0A9GDY7"/>
<protein>
    <submittedName>
        <fullName evidence="2">Uncharacterized protein</fullName>
    </submittedName>
</protein>
<accession>A0A0A9GDY7</accession>
<reference evidence="2" key="1">
    <citation type="submission" date="2014-09" db="EMBL/GenBank/DDBJ databases">
        <authorList>
            <person name="Magalhaes I.L.F."/>
            <person name="Oliveira U."/>
            <person name="Santos F.R."/>
            <person name="Vidigal T.H.D.A."/>
            <person name="Brescovit A.D."/>
            <person name="Santos A.J."/>
        </authorList>
    </citation>
    <scope>NUCLEOTIDE SEQUENCE</scope>
    <source>
        <tissue evidence="2">Shoot tissue taken approximately 20 cm above the soil surface</tissue>
    </source>
</reference>